<comment type="cofactor">
    <cofactor evidence="1 8">
        <name>Mg(2+)</name>
        <dbReference type="ChEBI" id="CHEBI:18420"/>
    </cofactor>
</comment>
<evidence type="ECO:0000256" key="5">
    <source>
        <dbReference type="ARBA" id="ARBA00022801"/>
    </source>
</evidence>
<feature type="domain" description="PIN" evidence="9">
    <location>
        <begin position="5"/>
        <end position="123"/>
    </location>
</feature>
<evidence type="ECO:0000259" key="9">
    <source>
        <dbReference type="Pfam" id="PF01850"/>
    </source>
</evidence>
<dbReference type="Gene3D" id="3.40.50.1010">
    <property type="entry name" value="5'-nuclease"/>
    <property type="match status" value="1"/>
</dbReference>
<evidence type="ECO:0000256" key="2">
    <source>
        <dbReference type="ARBA" id="ARBA00022649"/>
    </source>
</evidence>
<accession>A0A7Y8BNB6</accession>
<dbReference type="InterPro" id="IPR002716">
    <property type="entry name" value="PIN_dom"/>
</dbReference>
<dbReference type="GO" id="GO:0090729">
    <property type="term" value="F:toxin activity"/>
    <property type="evidence" value="ECO:0007669"/>
    <property type="project" value="UniProtKB-KW"/>
</dbReference>
<evidence type="ECO:0000256" key="3">
    <source>
        <dbReference type="ARBA" id="ARBA00022722"/>
    </source>
</evidence>
<comment type="function">
    <text evidence="8">Toxic component of a toxin-antitoxin (TA) system. An RNase.</text>
</comment>
<evidence type="ECO:0000313" key="10">
    <source>
        <dbReference type="EMBL" id="NWB50261.1"/>
    </source>
</evidence>
<dbReference type="GO" id="GO:0016787">
    <property type="term" value="F:hydrolase activity"/>
    <property type="evidence" value="ECO:0007669"/>
    <property type="project" value="UniProtKB-KW"/>
</dbReference>
<feature type="binding site" evidence="8">
    <location>
        <position position="98"/>
    </location>
    <ligand>
        <name>Mg(2+)</name>
        <dbReference type="ChEBI" id="CHEBI:18420"/>
    </ligand>
</feature>
<comment type="caution">
    <text evidence="10">The sequence shown here is derived from an EMBL/GenBank/DDBJ whole genome shotgun (WGS) entry which is preliminary data.</text>
</comment>
<keyword evidence="6 8" id="KW-0460">Magnesium</keyword>
<dbReference type="GO" id="GO:0000287">
    <property type="term" value="F:magnesium ion binding"/>
    <property type="evidence" value="ECO:0007669"/>
    <property type="project" value="UniProtKB-UniRule"/>
</dbReference>
<dbReference type="GO" id="GO:0004540">
    <property type="term" value="F:RNA nuclease activity"/>
    <property type="evidence" value="ECO:0007669"/>
    <property type="project" value="InterPro"/>
</dbReference>
<evidence type="ECO:0000256" key="6">
    <source>
        <dbReference type="ARBA" id="ARBA00022842"/>
    </source>
</evidence>
<dbReference type="NCBIfam" id="NF010285">
    <property type="entry name" value="PRK13725.1"/>
    <property type="match status" value="1"/>
</dbReference>
<comment type="similarity">
    <text evidence="7 8">Belongs to the PINc/VapC protein family.</text>
</comment>
<dbReference type="HAMAP" id="MF_00265">
    <property type="entry name" value="VapC_Nob1"/>
    <property type="match status" value="1"/>
</dbReference>
<evidence type="ECO:0000256" key="8">
    <source>
        <dbReference type="HAMAP-Rule" id="MF_00265"/>
    </source>
</evidence>
<dbReference type="CDD" id="cd09881">
    <property type="entry name" value="PIN_VapC4-5_FitB-like"/>
    <property type="match status" value="1"/>
</dbReference>
<keyword evidence="2 8" id="KW-1277">Toxin-antitoxin system</keyword>
<dbReference type="PANTHER" id="PTHR33653:SF1">
    <property type="entry name" value="RIBONUCLEASE VAPC2"/>
    <property type="match status" value="1"/>
</dbReference>
<dbReference type="SUPFAM" id="SSF88723">
    <property type="entry name" value="PIN domain-like"/>
    <property type="match status" value="1"/>
</dbReference>
<keyword evidence="8" id="KW-0800">Toxin</keyword>
<evidence type="ECO:0000313" key="11">
    <source>
        <dbReference type="Proteomes" id="UP000582981"/>
    </source>
</evidence>
<dbReference type="EMBL" id="JACAPU010000041">
    <property type="protein sequence ID" value="NWB50261.1"/>
    <property type="molecule type" value="Genomic_DNA"/>
</dbReference>
<keyword evidence="3 8" id="KW-0540">Nuclease</keyword>
<dbReference type="PANTHER" id="PTHR33653">
    <property type="entry name" value="RIBONUCLEASE VAPC2"/>
    <property type="match status" value="1"/>
</dbReference>
<reference evidence="10 11" key="1">
    <citation type="submission" date="2020-04" db="EMBL/GenBank/DDBJ databases">
        <title>Molecular characterization of pseudomonads from Agaricus bisporus reveal novel blotch 2 pathogens in Western Europe.</title>
        <authorList>
            <person name="Taparia T."/>
            <person name="Krijger M."/>
            <person name="Haynes E."/>
            <person name="Elpinstone J.G."/>
            <person name="Noble R."/>
            <person name="Van Der Wolf J."/>
        </authorList>
    </citation>
    <scope>NUCLEOTIDE SEQUENCE [LARGE SCALE GENOMIC DNA]</scope>
    <source>
        <strain evidence="10 11">F1001</strain>
    </source>
</reference>
<dbReference type="Proteomes" id="UP000582981">
    <property type="component" value="Unassembled WGS sequence"/>
</dbReference>
<organism evidence="10 11">
    <name type="scientific">Pseudomonas gingeri</name>
    <dbReference type="NCBI Taxonomy" id="117681"/>
    <lineage>
        <taxon>Bacteria</taxon>
        <taxon>Pseudomonadati</taxon>
        <taxon>Pseudomonadota</taxon>
        <taxon>Gammaproteobacteria</taxon>
        <taxon>Pseudomonadales</taxon>
        <taxon>Pseudomonadaceae</taxon>
        <taxon>Pseudomonas</taxon>
    </lineage>
</organism>
<keyword evidence="5 8" id="KW-0378">Hydrolase</keyword>
<name>A0A7Y8BNB6_9PSED</name>
<dbReference type="InterPro" id="IPR050556">
    <property type="entry name" value="Type_II_TA_system_RNase"/>
</dbReference>
<evidence type="ECO:0000256" key="7">
    <source>
        <dbReference type="ARBA" id="ARBA00038093"/>
    </source>
</evidence>
<protein>
    <recommendedName>
        <fullName evidence="8">Ribonuclease VapC</fullName>
        <shortName evidence="8">RNase VapC</shortName>
        <ecNumber evidence="8">3.1.-.-</ecNumber>
    </recommendedName>
    <alternativeName>
        <fullName evidence="8">Toxin VapC</fullName>
    </alternativeName>
</protein>
<dbReference type="Pfam" id="PF01850">
    <property type="entry name" value="PIN"/>
    <property type="match status" value="1"/>
</dbReference>
<proteinExistence type="inferred from homology"/>
<evidence type="ECO:0000256" key="4">
    <source>
        <dbReference type="ARBA" id="ARBA00022723"/>
    </source>
</evidence>
<feature type="binding site" evidence="8">
    <location>
        <position position="7"/>
    </location>
    <ligand>
        <name>Mg(2+)</name>
        <dbReference type="ChEBI" id="CHEBI:18420"/>
    </ligand>
</feature>
<keyword evidence="4 8" id="KW-0479">Metal-binding</keyword>
<dbReference type="GO" id="GO:0004519">
    <property type="term" value="F:endonuclease activity"/>
    <property type="evidence" value="ECO:0007669"/>
    <property type="project" value="UniProtKB-KW"/>
</dbReference>
<evidence type="ECO:0000256" key="1">
    <source>
        <dbReference type="ARBA" id="ARBA00001946"/>
    </source>
</evidence>
<dbReference type="InterPro" id="IPR022907">
    <property type="entry name" value="VapC_family"/>
</dbReference>
<dbReference type="AlphaFoldDB" id="A0A7Y8BNB6"/>
<sequence>MLKFMLDTNICIFTIKNRPQQVREVFTRHHGQMCISSVTLMELIYGAEKSANPERNLAVVEGFAARLEIVKYDEGAAAHTGQLRAELATAGRPIGPYDQMIAGHARSLGLILVTNNQREFERVLGLRIEDWVESSSDPFDDQHRA</sequence>
<dbReference type="RefSeq" id="WP_100944167.1">
    <property type="nucleotide sequence ID" value="NZ_JACAPU010000041.1"/>
</dbReference>
<gene>
    <name evidence="8 10" type="primary">vapC</name>
    <name evidence="10" type="ORF">HX829_27665</name>
</gene>
<keyword evidence="10" id="KW-0255">Endonuclease</keyword>
<dbReference type="EC" id="3.1.-.-" evidence="8"/>
<dbReference type="InterPro" id="IPR029060">
    <property type="entry name" value="PIN-like_dom_sf"/>
</dbReference>